<evidence type="ECO:0000313" key="2">
    <source>
        <dbReference type="EMBL" id="CDQ01896.1"/>
    </source>
</evidence>
<reference evidence="2" key="1">
    <citation type="journal article" date="2007" name="Science">
        <title>Draft genome of the filarial nematode parasite Brugia malayi.</title>
        <authorList>
            <person name="Ghedin E."/>
            <person name="Wang S."/>
            <person name="Spiro D."/>
            <person name="Caler E."/>
            <person name="Zhao Q."/>
            <person name="Crabtree J."/>
            <person name="Allen J.E."/>
            <person name="Delcher A.L."/>
            <person name="Guiliano D.B."/>
            <person name="Miranda-Saavedra D."/>
            <person name="Angiuoli S.V."/>
            <person name="Creasy T."/>
            <person name="Amedeo P."/>
            <person name="Haas B."/>
            <person name="El-Sayed N.M."/>
            <person name="Wortman J.R."/>
            <person name="Feldblyum T."/>
            <person name="Tallon L."/>
            <person name="Schatz M."/>
            <person name="Shumway M."/>
            <person name="Koo H."/>
            <person name="Salzberg S.L."/>
            <person name="Schobel S."/>
            <person name="Pertea M."/>
            <person name="Pop M."/>
            <person name="White O."/>
            <person name="Barton G.J."/>
            <person name="Carlow C.K."/>
            <person name="Crawford M.J."/>
            <person name="Daub J."/>
            <person name="Dimmic M.W."/>
            <person name="Estes C.F."/>
            <person name="Foster J.M."/>
            <person name="Ganatra M."/>
            <person name="Gregory W.F."/>
            <person name="Johnson N.M."/>
            <person name="Jin J."/>
            <person name="Komuniecki R."/>
            <person name="Korf I."/>
            <person name="Kumar S."/>
            <person name="Laney S."/>
            <person name="Li B.W."/>
            <person name="Li W."/>
            <person name="Lindblom T.H."/>
            <person name="Lustigman S."/>
            <person name="Ma D."/>
            <person name="Maina C.V."/>
            <person name="Martin D.M."/>
            <person name="McCarter J.P."/>
            <person name="McReynolds L."/>
            <person name="Mitreva M."/>
            <person name="Nutman T.B."/>
            <person name="Parkinson J."/>
            <person name="Peregrin-Alvarez J.M."/>
            <person name="Poole C."/>
            <person name="Ren Q."/>
            <person name="Saunders L."/>
            <person name="Sluder A.E."/>
            <person name="Smith K."/>
            <person name="Stanke M."/>
            <person name="Unnasch T.R."/>
            <person name="Ware J."/>
            <person name="Wei A.D."/>
            <person name="Weil G."/>
            <person name="Williams D.J."/>
            <person name="Zhang Y."/>
            <person name="Williams S.A."/>
            <person name="Fraser-Liggett C."/>
            <person name="Slatko B."/>
            <person name="Blaxter M.L."/>
            <person name="Scott A.L."/>
        </authorList>
    </citation>
    <scope>NUCLEOTIDE SEQUENCE</scope>
    <source>
        <strain evidence="2">FR3</strain>
    </source>
</reference>
<proteinExistence type="predicted"/>
<evidence type="ECO:0000256" key="1">
    <source>
        <dbReference type="SAM" id="SignalP"/>
    </source>
</evidence>
<dbReference type="EMBL" id="LN857024">
    <property type="protein sequence ID" value="CDQ01896.1"/>
    <property type="molecule type" value="Genomic_DNA"/>
</dbReference>
<protein>
    <submittedName>
        <fullName evidence="2">Bm14354</fullName>
    </submittedName>
</protein>
<feature type="signal peptide" evidence="1">
    <location>
        <begin position="1"/>
        <end position="27"/>
    </location>
</feature>
<reference evidence="2" key="2">
    <citation type="submission" date="2012-12" db="EMBL/GenBank/DDBJ databases">
        <authorList>
            <consortium name="WormBase Consortium"/>
            <person name="Ghedin E."/>
            <person name="Paulini M."/>
        </authorList>
    </citation>
    <scope>NUCLEOTIDE SEQUENCE</scope>
    <source>
        <strain evidence="2">FR3</strain>
    </source>
</reference>
<feature type="chain" id="PRO_5009328346" evidence="1">
    <location>
        <begin position="28"/>
        <end position="53"/>
    </location>
</feature>
<sequence length="53" mass="5796">MDIIPSFALILYVFIIVLSKSAHCGSADSVKNSSIVGDQKSRIFRKRSLPDNG</sequence>
<organism evidence="2">
    <name type="scientific">Brugia malayi</name>
    <name type="common">Filarial nematode worm</name>
    <dbReference type="NCBI Taxonomy" id="6279"/>
    <lineage>
        <taxon>Eukaryota</taxon>
        <taxon>Metazoa</taxon>
        <taxon>Ecdysozoa</taxon>
        <taxon>Nematoda</taxon>
        <taxon>Chromadorea</taxon>
        <taxon>Rhabditida</taxon>
        <taxon>Spirurina</taxon>
        <taxon>Spiruromorpha</taxon>
        <taxon>Filarioidea</taxon>
        <taxon>Onchocercidae</taxon>
        <taxon>Brugia</taxon>
    </lineage>
</organism>
<accession>A0A1I9G5R0</accession>
<dbReference type="AlphaFoldDB" id="A0A1I9G5R0"/>
<keyword evidence="1" id="KW-0732">Signal</keyword>
<gene>
    <name evidence="2" type="primary">Bm14354</name>
    <name evidence="2" type="ORF">BM_Bm14354</name>
</gene>
<name>A0A1I9G5R0_BRUMA</name>